<keyword evidence="5 9" id="KW-0812">Transmembrane</keyword>
<gene>
    <name evidence="11" type="ORF">BJ989_000702</name>
</gene>
<evidence type="ECO:0000256" key="1">
    <source>
        <dbReference type="ARBA" id="ARBA00004651"/>
    </source>
</evidence>
<evidence type="ECO:0000256" key="9">
    <source>
        <dbReference type="SAM" id="Phobius"/>
    </source>
</evidence>
<evidence type="ECO:0000313" key="12">
    <source>
        <dbReference type="Proteomes" id="UP000544110"/>
    </source>
</evidence>
<feature type="transmembrane region" description="Helical" evidence="9">
    <location>
        <begin position="92"/>
        <end position="110"/>
    </location>
</feature>
<feature type="transmembrane region" description="Helical" evidence="9">
    <location>
        <begin position="251"/>
        <end position="273"/>
    </location>
</feature>
<dbReference type="PROSITE" id="PS50850">
    <property type="entry name" value="MFS"/>
    <property type="match status" value="1"/>
</dbReference>
<evidence type="ECO:0000256" key="5">
    <source>
        <dbReference type="ARBA" id="ARBA00022692"/>
    </source>
</evidence>
<evidence type="ECO:0000256" key="4">
    <source>
        <dbReference type="ARBA" id="ARBA00022475"/>
    </source>
</evidence>
<sequence>MPHPTLQPAGALHRPGTPGYRRLNLAMVAVGSAAFGLLYATQPILPQLGRAYAVPAASAALTVSAATGALALLVVPATAVGLRLGRVRTIRWALLAAVVLTGLAAVAPTYEVLVGVRGLTGAALAAVVAVAMGHVAAEVHPSGLAGAMGLYVAGNSLGGVGGRLVTAGVADWLGWRGALGVLAAVALVATALVWWLAEDTPAPGSARGADRARLPWRSPALWAVLALPLLLMGGFVATYNYLSYRLVAPPFGLPASAVGLVFLAYLAGTLSSAGAGRLAQRWGRAPVLVASVLLMAAGLALTLPDRLPVVVVGLLVATAGFFAAHAVGSGWAPVVGGAAATQASALYVASYYAGSSVFGALVGLAWSGAAWPGVVAAVGALVALALGAALVLARAAPTPPSPTRWSGTPPTRPGSPAHLRPDR</sequence>
<name>A0A7Y9RTJ1_9ACTN</name>
<feature type="transmembrane region" description="Helical" evidence="9">
    <location>
        <begin position="144"/>
        <end position="165"/>
    </location>
</feature>
<feature type="domain" description="Major facilitator superfamily (MFS) profile" evidence="10">
    <location>
        <begin position="22"/>
        <end position="397"/>
    </location>
</feature>
<feature type="transmembrane region" description="Helical" evidence="9">
    <location>
        <begin position="23"/>
        <end position="40"/>
    </location>
</feature>
<comment type="caution">
    <text evidence="11">The sequence shown here is derived from an EMBL/GenBank/DDBJ whole genome shotgun (WGS) entry which is preliminary data.</text>
</comment>
<dbReference type="Proteomes" id="UP000544110">
    <property type="component" value="Unassembled WGS sequence"/>
</dbReference>
<dbReference type="Gene3D" id="1.20.1250.20">
    <property type="entry name" value="MFS general substrate transporter like domains"/>
    <property type="match status" value="1"/>
</dbReference>
<evidence type="ECO:0000259" key="10">
    <source>
        <dbReference type="PROSITE" id="PS50850"/>
    </source>
</evidence>
<comment type="similarity">
    <text evidence="2">Belongs to the major facilitator superfamily.</text>
</comment>
<dbReference type="CDD" id="cd17324">
    <property type="entry name" value="MFS_NepI_like"/>
    <property type="match status" value="1"/>
</dbReference>
<organism evidence="11 12">
    <name type="scientific">Nocardioides perillae</name>
    <dbReference type="NCBI Taxonomy" id="1119534"/>
    <lineage>
        <taxon>Bacteria</taxon>
        <taxon>Bacillati</taxon>
        <taxon>Actinomycetota</taxon>
        <taxon>Actinomycetes</taxon>
        <taxon>Propionibacteriales</taxon>
        <taxon>Nocardioidaceae</taxon>
        <taxon>Nocardioides</taxon>
    </lineage>
</organism>
<feature type="transmembrane region" description="Helical" evidence="9">
    <location>
        <begin position="373"/>
        <end position="393"/>
    </location>
</feature>
<dbReference type="AlphaFoldDB" id="A0A7Y9RTJ1"/>
<reference evidence="11 12" key="1">
    <citation type="submission" date="2020-07" db="EMBL/GenBank/DDBJ databases">
        <title>Sequencing the genomes of 1000 actinobacteria strains.</title>
        <authorList>
            <person name="Klenk H.-P."/>
        </authorList>
    </citation>
    <scope>NUCLEOTIDE SEQUENCE [LARGE SCALE GENOMIC DNA]</scope>
    <source>
        <strain evidence="11 12">DSM 24552</strain>
    </source>
</reference>
<dbReference type="PANTHER" id="PTHR43271">
    <property type="entry name" value="BLL2771 PROTEIN"/>
    <property type="match status" value="1"/>
</dbReference>
<feature type="transmembrane region" description="Helical" evidence="9">
    <location>
        <begin position="218"/>
        <end position="239"/>
    </location>
</feature>
<evidence type="ECO:0000313" key="11">
    <source>
        <dbReference type="EMBL" id="NYG54398.1"/>
    </source>
</evidence>
<dbReference type="SUPFAM" id="SSF103473">
    <property type="entry name" value="MFS general substrate transporter"/>
    <property type="match status" value="1"/>
</dbReference>
<keyword evidence="6 9" id="KW-1133">Transmembrane helix</keyword>
<accession>A0A7Y9RTJ1</accession>
<keyword evidence="4" id="KW-1003">Cell membrane</keyword>
<evidence type="ECO:0000256" key="6">
    <source>
        <dbReference type="ARBA" id="ARBA00022989"/>
    </source>
</evidence>
<keyword evidence="3" id="KW-0813">Transport</keyword>
<dbReference type="InterPro" id="IPR036259">
    <property type="entry name" value="MFS_trans_sf"/>
</dbReference>
<dbReference type="InterPro" id="IPR020846">
    <property type="entry name" value="MFS_dom"/>
</dbReference>
<feature type="transmembrane region" description="Helical" evidence="9">
    <location>
        <begin position="116"/>
        <end position="137"/>
    </location>
</feature>
<dbReference type="PANTHER" id="PTHR43271:SF1">
    <property type="entry name" value="INNER MEMBRANE TRANSPORT PROTEIN YNFM"/>
    <property type="match status" value="1"/>
</dbReference>
<comment type="subcellular location">
    <subcellularLocation>
        <location evidence="1">Cell membrane</location>
        <topology evidence="1">Multi-pass membrane protein</topology>
    </subcellularLocation>
</comment>
<dbReference type="InterPro" id="IPR011701">
    <property type="entry name" value="MFS"/>
</dbReference>
<dbReference type="GO" id="GO:0005886">
    <property type="term" value="C:plasma membrane"/>
    <property type="evidence" value="ECO:0007669"/>
    <property type="project" value="UniProtKB-SubCell"/>
</dbReference>
<keyword evidence="7 9" id="KW-0472">Membrane</keyword>
<proteinExistence type="inferred from homology"/>
<feature type="transmembrane region" description="Helical" evidence="9">
    <location>
        <begin position="344"/>
        <end position="367"/>
    </location>
</feature>
<evidence type="ECO:0000256" key="8">
    <source>
        <dbReference type="SAM" id="MobiDB-lite"/>
    </source>
</evidence>
<feature type="transmembrane region" description="Helical" evidence="9">
    <location>
        <begin position="285"/>
        <end position="303"/>
    </location>
</feature>
<dbReference type="RefSeq" id="WP_218848708.1">
    <property type="nucleotide sequence ID" value="NZ_JACCAC010000001.1"/>
</dbReference>
<feature type="region of interest" description="Disordered" evidence="8">
    <location>
        <begin position="398"/>
        <end position="423"/>
    </location>
</feature>
<keyword evidence="12" id="KW-1185">Reference proteome</keyword>
<protein>
    <submittedName>
        <fullName evidence="11">YNFM family putative membrane transporter</fullName>
    </submittedName>
</protein>
<dbReference type="Pfam" id="PF07690">
    <property type="entry name" value="MFS_1"/>
    <property type="match status" value="1"/>
</dbReference>
<feature type="transmembrane region" description="Helical" evidence="9">
    <location>
        <begin position="309"/>
        <end position="332"/>
    </location>
</feature>
<feature type="transmembrane region" description="Helical" evidence="9">
    <location>
        <begin position="177"/>
        <end position="197"/>
    </location>
</feature>
<evidence type="ECO:0000256" key="3">
    <source>
        <dbReference type="ARBA" id="ARBA00022448"/>
    </source>
</evidence>
<feature type="transmembrane region" description="Helical" evidence="9">
    <location>
        <begin position="52"/>
        <end position="80"/>
    </location>
</feature>
<evidence type="ECO:0000256" key="2">
    <source>
        <dbReference type="ARBA" id="ARBA00008335"/>
    </source>
</evidence>
<dbReference type="EMBL" id="JACCAC010000001">
    <property type="protein sequence ID" value="NYG54398.1"/>
    <property type="molecule type" value="Genomic_DNA"/>
</dbReference>
<evidence type="ECO:0000256" key="7">
    <source>
        <dbReference type="ARBA" id="ARBA00023136"/>
    </source>
</evidence>
<dbReference type="GO" id="GO:0022857">
    <property type="term" value="F:transmembrane transporter activity"/>
    <property type="evidence" value="ECO:0007669"/>
    <property type="project" value="InterPro"/>
</dbReference>